<dbReference type="Proteomes" id="UP001500957">
    <property type="component" value="Unassembled WGS sequence"/>
</dbReference>
<protein>
    <submittedName>
        <fullName evidence="1">Uncharacterized protein</fullName>
    </submittedName>
</protein>
<gene>
    <name evidence="1" type="ORF">GCM10009547_16780</name>
</gene>
<organism evidence="1 2">
    <name type="scientific">Sporichthya brevicatena</name>
    <dbReference type="NCBI Taxonomy" id="171442"/>
    <lineage>
        <taxon>Bacteria</taxon>
        <taxon>Bacillati</taxon>
        <taxon>Actinomycetota</taxon>
        <taxon>Actinomycetes</taxon>
        <taxon>Sporichthyales</taxon>
        <taxon>Sporichthyaceae</taxon>
        <taxon>Sporichthya</taxon>
    </lineage>
</organism>
<comment type="caution">
    <text evidence="1">The sequence shown here is derived from an EMBL/GenBank/DDBJ whole genome shotgun (WGS) entry which is preliminary data.</text>
</comment>
<reference evidence="2" key="1">
    <citation type="journal article" date="2019" name="Int. J. Syst. Evol. Microbiol.">
        <title>The Global Catalogue of Microorganisms (GCM) 10K type strain sequencing project: providing services to taxonomists for standard genome sequencing and annotation.</title>
        <authorList>
            <consortium name="The Broad Institute Genomics Platform"/>
            <consortium name="The Broad Institute Genome Sequencing Center for Infectious Disease"/>
            <person name="Wu L."/>
            <person name="Ma J."/>
        </authorList>
    </citation>
    <scope>NUCLEOTIDE SEQUENCE [LARGE SCALE GENOMIC DNA]</scope>
    <source>
        <strain evidence="2">JCM 10671</strain>
    </source>
</reference>
<sequence length="207" mass="21718">MDLERTTLLRDLLAGTDWTRRTTEFARSLRRAKHPPGGLLLVGTPTAEPWHLAAHLDTEAELAGVAELAPVLVRHAVPAGAPPHLAVDLRRLAAVRRGETLLVAAADTPGEATLERVADARRAGATVFALDAGDRDLAGLAHDRLSIGEDGLVADGLIVPVGDGFEVASHLVSTAAGQPLPRRGVRARLASALEVISGPAPRPQRSL</sequence>
<dbReference type="RefSeq" id="WP_344603562.1">
    <property type="nucleotide sequence ID" value="NZ_BAAAHE010000012.1"/>
</dbReference>
<keyword evidence="2" id="KW-1185">Reference proteome</keyword>
<proteinExistence type="predicted"/>
<accession>A0ABP3RWZ3</accession>
<evidence type="ECO:0000313" key="2">
    <source>
        <dbReference type="Proteomes" id="UP001500957"/>
    </source>
</evidence>
<name>A0ABP3RWZ3_9ACTN</name>
<dbReference type="EMBL" id="BAAAHE010000012">
    <property type="protein sequence ID" value="GAA0615497.1"/>
    <property type="molecule type" value="Genomic_DNA"/>
</dbReference>
<evidence type="ECO:0000313" key="1">
    <source>
        <dbReference type="EMBL" id="GAA0615497.1"/>
    </source>
</evidence>